<keyword evidence="2" id="KW-1185">Reference proteome</keyword>
<evidence type="ECO:0000313" key="2">
    <source>
        <dbReference type="Proteomes" id="UP001055879"/>
    </source>
</evidence>
<organism evidence="1 2">
    <name type="scientific">Arctium lappa</name>
    <name type="common">Greater burdock</name>
    <name type="synonym">Lappa major</name>
    <dbReference type="NCBI Taxonomy" id="4217"/>
    <lineage>
        <taxon>Eukaryota</taxon>
        <taxon>Viridiplantae</taxon>
        <taxon>Streptophyta</taxon>
        <taxon>Embryophyta</taxon>
        <taxon>Tracheophyta</taxon>
        <taxon>Spermatophyta</taxon>
        <taxon>Magnoliopsida</taxon>
        <taxon>eudicotyledons</taxon>
        <taxon>Gunneridae</taxon>
        <taxon>Pentapetalae</taxon>
        <taxon>asterids</taxon>
        <taxon>campanulids</taxon>
        <taxon>Asterales</taxon>
        <taxon>Asteraceae</taxon>
        <taxon>Carduoideae</taxon>
        <taxon>Cardueae</taxon>
        <taxon>Arctiinae</taxon>
        <taxon>Arctium</taxon>
    </lineage>
</organism>
<reference evidence="1 2" key="2">
    <citation type="journal article" date="2022" name="Mol. Ecol. Resour.">
        <title>The genomes of chicory, endive, great burdock and yacon provide insights into Asteraceae paleo-polyploidization history and plant inulin production.</title>
        <authorList>
            <person name="Fan W."/>
            <person name="Wang S."/>
            <person name="Wang H."/>
            <person name="Wang A."/>
            <person name="Jiang F."/>
            <person name="Liu H."/>
            <person name="Zhao H."/>
            <person name="Xu D."/>
            <person name="Zhang Y."/>
        </authorList>
    </citation>
    <scope>NUCLEOTIDE SEQUENCE [LARGE SCALE GENOMIC DNA]</scope>
    <source>
        <strain evidence="2">cv. Niubang</strain>
    </source>
</reference>
<dbReference type="Proteomes" id="UP001055879">
    <property type="component" value="Linkage Group LG11"/>
</dbReference>
<sequence>MEETELEEGEACFDDNDESIDPDTALSYIDKRLQDVLGHFQKDFEGGISAELLGPKFGGYGSFLPTHKQSPAVHSHTKTPQRMLNFNKPRSPDIFRLEGVPFNSVTHAEPVLPVRPVAAADDFASKDTSSLRVSIGATCLSKTETAASNLANPTEQRSLKVRIKVGSDKSARKNAAIYSGLGLLSPSFSTGNCPEDSGGQPTDSHDITHYSPGSILHDMTSFLIPGNRLLSPLNESLLCLTRRGRILENKLTPPMVDRKISSDFVDDSSSVPGEGKLMEGKEVSSQDKSEVLERKKSKNSAGFKGDKASSLEKGVGAESLGSKQCLTNDFKVKLSSDSVRCTGGMLNAAVTTSEANRAAKKDIPVKKRETKKEWMKEQLFGPDFTSTESDEVCGQDCGSYEQKDVKYSSIEHTEETKARSSTKKLSLDSRGTDRIKGSTVRSVCKNDADVSKHEPDRFEKKVGSKATTREPHEVKVPRGIDKLPFERKTKLMGIQSSGISPSKLMKENSKSGPSGAMKDKKTAQKDIVKVRNSYKDILETRVKEQNNQMKALEMPADNGANRWELGAVKGKHVPINEFSTEATVPLPMEVAPAAPPDNWVGCDRCEKWRLLPIGIEPEDLPDKWLCSMSTWLPERNHCDISEDETTKAVQEMNLHLISQKRDSLQYNGVISGVVPVNVGNSGQTNLNINADAMHNSLKKNRSRPEDSTSSLRQTSHSSMDAQQHKQKRKSSSEVNQSLLEKNVVNKPIDLHPKLSNFAVGRHAAKVHGKDVTGGDLKPKKLKSKTGSDHCHYVTSNKIKTEAAPNTDGYRNNKAVRDLGGNGFGSNPTLPSMADERDMEQDNEQLYTSNGDHQCRDRLIISVKRQKESTQVSMKSKLSNRSSEKVEMHAKKRKLKDWQESQPYVNTLESTEDNLPDSKTREEGSDRTGRNEKRLKTSKTEVKESTSKGDDRSFHKGKTMKIILPASKENSVDKSHEKNHQQDKHREKVTSRPNLSDLYSSRKDLESERFLLAATSSSSKVSDSCRRASLQERKGSPVESVSSSPMRSLNLDKLSPAVGRNIPRKGHAKNGGIGTEIPRKLLAREDNVKVHRSVQDLRDTDAGQRFGGKVETKHKEASKVRNTHMIMYDTDTVMEQATGQSDLHALDHCWSDGRMSTKDNATGALIPKSSGKASSSRSRDNDRRCSFQRVRVKVSDSLTEQEPYPNKMRRVEVDAAHHEPASNSEVVGDGRRIYSNESSAKVSNDGKSVGNKISRRRTIDTIGDEKPSLIEHAGSEAKLGDMGSSGMKPTVKKDMRKVFVGDLSRKRDSNEVEPTAEASPCSVAKLGESALVRHLSSRSLETTALDVQSFGDSGHNVSKVLKHTGDTANQNVRSLATDSGTMKDLGVISFVEAYTSSQTAMTAFKRAEESKDYADRIKISGFDYECKDAFFDSALKFLYAASLLEACSTDLSISKGVDPVNVYSTSAKLCKTCAQEFEKQKELASAALAYKCMEVAYMRIVYCKSLLTKQDLQTSLQMVAHGESPSSSASDVDNLNNQATMDKTMLSKSIAHTGNHVARNQANFLRLLDFTSDVSLAMEASTNTQKAYAAASATLEEAQNKEMMISVKRVVDFSFQDIKEVVCLVQHAREAINRQGFRGRD</sequence>
<name>A0ACB8Z8J5_ARCLA</name>
<protein>
    <submittedName>
        <fullName evidence="1">Uncharacterized protein</fullName>
    </submittedName>
</protein>
<proteinExistence type="predicted"/>
<gene>
    <name evidence="1" type="ORF">L6452_32332</name>
</gene>
<comment type="caution">
    <text evidence="1">The sequence shown here is derived from an EMBL/GenBank/DDBJ whole genome shotgun (WGS) entry which is preliminary data.</text>
</comment>
<evidence type="ECO:0000313" key="1">
    <source>
        <dbReference type="EMBL" id="KAI3692515.1"/>
    </source>
</evidence>
<dbReference type="EMBL" id="CM042057">
    <property type="protein sequence ID" value="KAI3692515.1"/>
    <property type="molecule type" value="Genomic_DNA"/>
</dbReference>
<reference evidence="2" key="1">
    <citation type="journal article" date="2022" name="Mol. Ecol. Resour.">
        <title>The genomes of chicory, endive, great burdock and yacon provide insights into Asteraceae palaeo-polyploidization history and plant inulin production.</title>
        <authorList>
            <person name="Fan W."/>
            <person name="Wang S."/>
            <person name="Wang H."/>
            <person name="Wang A."/>
            <person name="Jiang F."/>
            <person name="Liu H."/>
            <person name="Zhao H."/>
            <person name="Xu D."/>
            <person name="Zhang Y."/>
        </authorList>
    </citation>
    <scope>NUCLEOTIDE SEQUENCE [LARGE SCALE GENOMIC DNA]</scope>
    <source>
        <strain evidence="2">cv. Niubang</strain>
    </source>
</reference>
<accession>A0ACB8Z8J5</accession>